<sequence length="62" mass="7036">MASEIIGKISIRVYPDTSRFYEETKAKLESIARRLDQEVELEPRVSKAAKARAKKDLADIEA</sequence>
<dbReference type="Proteomes" id="UP001230629">
    <property type="component" value="Unassembled WGS sequence"/>
</dbReference>
<feature type="non-terminal residue" evidence="1">
    <location>
        <position position="62"/>
    </location>
</feature>
<protein>
    <submittedName>
        <fullName evidence="1">Uncharacterized protein</fullName>
    </submittedName>
</protein>
<organism evidence="1 2">
    <name type="scientific">Streptococcus agalactiae</name>
    <dbReference type="NCBI Taxonomy" id="1311"/>
    <lineage>
        <taxon>Bacteria</taxon>
        <taxon>Bacillati</taxon>
        <taxon>Bacillota</taxon>
        <taxon>Bacilli</taxon>
        <taxon>Lactobacillales</taxon>
        <taxon>Streptococcaceae</taxon>
        <taxon>Streptococcus</taxon>
    </lineage>
</organism>
<evidence type="ECO:0000313" key="2">
    <source>
        <dbReference type="Proteomes" id="UP001230629"/>
    </source>
</evidence>
<accession>A0AAW6XYT8</accession>
<evidence type="ECO:0000313" key="1">
    <source>
        <dbReference type="EMBL" id="MDK6900719.1"/>
    </source>
</evidence>
<comment type="caution">
    <text evidence="1">The sequence shown here is derived from an EMBL/GenBank/DDBJ whole genome shotgun (WGS) entry which is preliminary data.</text>
</comment>
<dbReference type="EMBL" id="JASOIH010000445">
    <property type="protein sequence ID" value="MDK6900719.1"/>
    <property type="molecule type" value="Genomic_DNA"/>
</dbReference>
<gene>
    <name evidence="1" type="ORF">QP229_12235</name>
</gene>
<name>A0AAW6XYT8_STRAG</name>
<reference evidence="1" key="1">
    <citation type="submission" date="2023-05" db="EMBL/GenBank/DDBJ databases">
        <title>Cataloging the Phylogenetic Diversity of Human Bladder Bacteria.</title>
        <authorList>
            <person name="Du J."/>
        </authorList>
    </citation>
    <scope>NUCLEOTIDE SEQUENCE</scope>
    <source>
        <strain evidence="1">UMB8703</strain>
    </source>
</reference>
<dbReference type="AlphaFoldDB" id="A0AAW6XYT8"/>
<proteinExistence type="predicted"/>